<dbReference type="Pfam" id="PF00534">
    <property type="entry name" value="Glycos_transf_1"/>
    <property type="match status" value="1"/>
</dbReference>
<evidence type="ECO:0000313" key="3">
    <source>
        <dbReference type="EMBL" id="CZR59721.1"/>
    </source>
</evidence>
<keyword evidence="1" id="KW-0328">Glycosyltransferase</keyword>
<accession>A0A1L7X3X5</accession>
<dbReference type="Gene3D" id="3.40.50.2000">
    <property type="entry name" value="Glycogen Phosphorylase B"/>
    <property type="match status" value="1"/>
</dbReference>
<name>A0A1L7X3X5_9HELO</name>
<dbReference type="InterPro" id="IPR001296">
    <property type="entry name" value="Glyco_trans_1"/>
</dbReference>
<evidence type="ECO:0000313" key="4">
    <source>
        <dbReference type="Proteomes" id="UP000184330"/>
    </source>
</evidence>
<dbReference type="OrthoDB" id="4633155at2759"/>
<dbReference type="AlphaFoldDB" id="A0A1L7X3X5"/>
<evidence type="ECO:0000259" key="2">
    <source>
        <dbReference type="Pfam" id="PF00534"/>
    </source>
</evidence>
<reference evidence="3 4" key="1">
    <citation type="submission" date="2016-03" db="EMBL/GenBank/DDBJ databases">
        <authorList>
            <person name="Ploux O."/>
        </authorList>
    </citation>
    <scope>NUCLEOTIDE SEQUENCE [LARGE SCALE GENOMIC DNA]</scope>
    <source>
        <strain evidence="3 4">UAMH 11012</strain>
    </source>
</reference>
<proteinExistence type="predicted"/>
<organism evidence="3 4">
    <name type="scientific">Phialocephala subalpina</name>
    <dbReference type="NCBI Taxonomy" id="576137"/>
    <lineage>
        <taxon>Eukaryota</taxon>
        <taxon>Fungi</taxon>
        <taxon>Dikarya</taxon>
        <taxon>Ascomycota</taxon>
        <taxon>Pezizomycotina</taxon>
        <taxon>Leotiomycetes</taxon>
        <taxon>Helotiales</taxon>
        <taxon>Mollisiaceae</taxon>
        <taxon>Phialocephala</taxon>
        <taxon>Phialocephala fortinii species complex</taxon>
    </lineage>
</organism>
<feature type="domain" description="Glycosyl transferase family 1" evidence="2">
    <location>
        <begin position="311"/>
        <end position="426"/>
    </location>
</feature>
<dbReference type="GO" id="GO:0016757">
    <property type="term" value="F:glycosyltransferase activity"/>
    <property type="evidence" value="ECO:0007669"/>
    <property type="project" value="UniProtKB-KW"/>
</dbReference>
<keyword evidence="4" id="KW-1185">Reference proteome</keyword>
<dbReference type="SUPFAM" id="SSF53756">
    <property type="entry name" value="UDP-Glycosyltransferase/glycogen phosphorylase"/>
    <property type="match status" value="1"/>
</dbReference>
<evidence type="ECO:0000256" key="1">
    <source>
        <dbReference type="ARBA" id="ARBA00022676"/>
    </source>
</evidence>
<keyword evidence="1" id="KW-0808">Transferase</keyword>
<gene>
    <name evidence="3" type="ORF">PAC_09615</name>
</gene>
<sequence length="513" mass="57177">MAAVELAVSELAGGQSLLNDLLSRTTSTRLIRHLDTAANVYPRRHKKVISSNSLLSGISGKGRRRSSARLLLPASRAPLLPGIIILNARYFPDSEFSAAKVGATSFAFSAMDVLQEAGLFAGMILYKRDESIGLPRLMMPTKTSFPCVTLAFNFDMDWMTIRDAISNAAERLTIATYGTRIKSILYHQTDILLAYNPDWLPSCVTHHGPFHDDFASHFSAEEAAVAFGSCEKAEHLKTHQRIGLKHLRSAKNMFVLQHSSLQRNYLLRHHVEPSRIQKLSPPINIERLPRLPLASTHPDIVKFMNAKSSLLLFTAVARLDFFKNIELLVDASVELLGQGRTVRVLVAGDDEDENHKREELLTRVPDELKSEFMIIPKLSKDSLYALFDEVNDSGIFVCTSRYETLGITPLEAGLSGVPTVIVDSPTVEASAYYPKEYRFEGSIAGLTDLVQGFQDSGMTGRGRYLRGSIEEHISHEKFRKSMLDAWRVFSIAAYESKGGKKVKQTWVFKKMGS</sequence>
<protein>
    <recommendedName>
        <fullName evidence="2">Glycosyl transferase family 1 domain-containing protein</fullName>
    </recommendedName>
</protein>
<dbReference type="Proteomes" id="UP000184330">
    <property type="component" value="Unassembled WGS sequence"/>
</dbReference>
<dbReference type="EMBL" id="FJOG01000014">
    <property type="protein sequence ID" value="CZR59721.1"/>
    <property type="molecule type" value="Genomic_DNA"/>
</dbReference>